<proteinExistence type="predicted"/>
<organism evidence="1">
    <name type="scientific">Arundo donax</name>
    <name type="common">Giant reed</name>
    <name type="synonym">Donax arundinaceus</name>
    <dbReference type="NCBI Taxonomy" id="35708"/>
    <lineage>
        <taxon>Eukaryota</taxon>
        <taxon>Viridiplantae</taxon>
        <taxon>Streptophyta</taxon>
        <taxon>Embryophyta</taxon>
        <taxon>Tracheophyta</taxon>
        <taxon>Spermatophyta</taxon>
        <taxon>Magnoliopsida</taxon>
        <taxon>Liliopsida</taxon>
        <taxon>Poales</taxon>
        <taxon>Poaceae</taxon>
        <taxon>PACMAD clade</taxon>
        <taxon>Arundinoideae</taxon>
        <taxon>Arundineae</taxon>
        <taxon>Arundo</taxon>
    </lineage>
</organism>
<reference evidence="1" key="1">
    <citation type="submission" date="2014-09" db="EMBL/GenBank/DDBJ databases">
        <authorList>
            <person name="Magalhaes I.L.F."/>
            <person name="Oliveira U."/>
            <person name="Santos F.R."/>
            <person name="Vidigal T.H.D.A."/>
            <person name="Brescovit A.D."/>
            <person name="Santos A.J."/>
        </authorList>
    </citation>
    <scope>NUCLEOTIDE SEQUENCE</scope>
    <source>
        <tissue evidence="1">Shoot tissue taken approximately 20 cm above the soil surface</tissue>
    </source>
</reference>
<evidence type="ECO:0000313" key="1">
    <source>
        <dbReference type="EMBL" id="JAD71132.1"/>
    </source>
</evidence>
<name>A0A0A9CI11_ARUDO</name>
<sequence length="28" mass="3285">MVSKVLLVAYGDQKSNHFINQKMIFFLL</sequence>
<dbReference type="AlphaFoldDB" id="A0A0A9CI11"/>
<protein>
    <submittedName>
        <fullName evidence="1">Uncharacterized protein</fullName>
    </submittedName>
</protein>
<reference evidence="1" key="2">
    <citation type="journal article" date="2015" name="Data Brief">
        <title>Shoot transcriptome of the giant reed, Arundo donax.</title>
        <authorList>
            <person name="Barrero R.A."/>
            <person name="Guerrero F.D."/>
            <person name="Moolhuijzen P."/>
            <person name="Goolsby J.A."/>
            <person name="Tidwell J."/>
            <person name="Bellgard S.E."/>
            <person name="Bellgard M.I."/>
        </authorList>
    </citation>
    <scope>NUCLEOTIDE SEQUENCE</scope>
    <source>
        <tissue evidence="1">Shoot tissue taken approximately 20 cm above the soil surface</tissue>
    </source>
</reference>
<accession>A0A0A9CI11</accession>
<dbReference type="EMBL" id="GBRH01226763">
    <property type="protein sequence ID" value="JAD71132.1"/>
    <property type="molecule type" value="Transcribed_RNA"/>
</dbReference>